<accession>A0A1X1TH55</accession>
<name>A0A1X1TH55_9MYCO</name>
<dbReference type="InterPro" id="IPR023213">
    <property type="entry name" value="CAT-like_dom_sf"/>
</dbReference>
<dbReference type="AlphaFoldDB" id="A0A1X1TH55"/>
<reference evidence="1 2" key="1">
    <citation type="journal article" date="2019" name="Emerg. Microbes Infect.">
        <title>Comprehensive subspecies identification of 175 nontuberculous mycobacteria species based on 7547 genomic profiles.</title>
        <authorList>
            <person name="Matsumoto Y."/>
            <person name="Kinjo T."/>
            <person name="Motooka D."/>
            <person name="Nabeya D."/>
            <person name="Jung N."/>
            <person name="Uechi K."/>
            <person name="Horii T."/>
            <person name="Iida T."/>
            <person name="Fujita J."/>
            <person name="Nakamura S."/>
        </authorList>
    </citation>
    <scope>NUCLEOTIDE SEQUENCE [LARGE SCALE GENOMIC DNA]</scope>
    <source>
        <strain evidence="1 2">JCM 14738</strain>
    </source>
</reference>
<dbReference type="RefSeq" id="WP_085232303.1">
    <property type="nucleotide sequence ID" value="NZ_AP022613.1"/>
</dbReference>
<dbReference type="SUPFAM" id="SSF52777">
    <property type="entry name" value="CoA-dependent acyltransferases"/>
    <property type="match status" value="2"/>
</dbReference>
<dbReference type="Gene3D" id="3.30.559.30">
    <property type="entry name" value="Nonribosomal peptide synthetase, condensation domain"/>
    <property type="match status" value="1"/>
</dbReference>
<evidence type="ECO:0000313" key="2">
    <source>
        <dbReference type="Proteomes" id="UP000467385"/>
    </source>
</evidence>
<sequence length="494" mass="53609">MVALGSINGWHPADGPVITWMASPAARRAAANGRRSDLAPSYQRIRHLRAARDAETNGIQLPRLMIVAWEIPGLCDVAAMTAAINAHVRRNDAYHDWFQFEDGAFVRRTIDDPQVIDFAAVEFGHMTTEQIRTHALTTTPETLRWDCFTFGIVQHADSFTFYASVDHLHIDGMSAGLIFFDIHLMYQHLSETGDAATTVPGVASYRSYASRQHQQVASLTASSPGVQDWIEFAQDTRGEWPTFPLPVEDAGVTNRGDFLTVDLLGPAETEAFEAACRAAGARFSGGVLACAAMADHEFTGAATYHGFTCYDTRSPGIDSLTVGWFANLVPITVPICTATFAEAARAAQRSFDDAKRLAGVPVERALELAGPQLSGITPPSARAMMVSFMDFRKIPAADLFEQANFGTYADNLSHGGINLWINRQKDKTTATISFPDNAQARKSVHRYLAALIQAFAYALKSTSDWVDIVAEHANSGHGGPVAGTTARNLEGASK</sequence>
<protein>
    <submittedName>
        <fullName evidence="1">Putative conserved polyketide synthase associated protein PapA2</fullName>
    </submittedName>
</protein>
<evidence type="ECO:0000313" key="1">
    <source>
        <dbReference type="EMBL" id="BBZ38261.1"/>
    </source>
</evidence>
<dbReference type="GO" id="GO:0003824">
    <property type="term" value="F:catalytic activity"/>
    <property type="evidence" value="ECO:0007669"/>
    <property type="project" value="InterPro"/>
</dbReference>
<keyword evidence="2" id="KW-1185">Reference proteome</keyword>
<dbReference type="GO" id="GO:0008610">
    <property type="term" value="P:lipid biosynthetic process"/>
    <property type="evidence" value="ECO:0007669"/>
    <property type="project" value="UniProtKB-ARBA"/>
</dbReference>
<dbReference type="InterPro" id="IPR001242">
    <property type="entry name" value="Condensation_dom"/>
</dbReference>
<dbReference type="Gene3D" id="3.30.559.10">
    <property type="entry name" value="Chloramphenicol acetyltransferase-like domain"/>
    <property type="match status" value="1"/>
</dbReference>
<organism evidence="1 2">
    <name type="scientific">Mycobacterium conspicuum</name>
    <dbReference type="NCBI Taxonomy" id="44010"/>
    <lineage>
        <taxon>Bacteria</taxon>
        <taxon>Bacillati</taxon>
        <taxon>Actinomycetota</taxon>
        <taxon>Actinomycetes</taxon>
        <taxon>Mycobacteriales</taxon>
        <taxon>Mycobacteriaceae</taxon>
        <taxon>Mycobacterium</taxon>
    </lineage>
</organism>
<dbReference type="STRING" id="44010.AWC00_09020"/>
<proteinExistence type="predicted"/>
<dbReference type="Pfam" id="PF00668">
    <property type="entry name" value="Condensation"/>
    <property type="match status" value="1"/>
</dbReference>
<dbReference type="Proteomes" id="UP000467385">
    <property type="component" value="Chromosome"/>
</dbReference>
<dbReference type="OrthoDB" id="9123229at2"/>
<gene>
    <name evidence="1" type="ORF">MCNS_13240</name>
</gene>
<dbReference type="EMBL" id="AP022613">
    <property type="protein sequence ID" value="BBZ38261.1"/>
    <property type="molecule type" value="Genomic_DNA"/>
</dbReference>